<feature type="domain" description="ABC1 atypical kinase-like" evidence="6">
    <location>
        <begin position="352"/>
        <end position="593"/>
    </location>
</feature>
<evidence type="ECO:0000259" key="6">
    <source>
        <dbReference type="Pfam" id="PF03109"/>
    </source>
</evidence>
<evidence type="ECO:0000313" key="7">
    <source>
        <dbReference type="EnsemblMetazoa" id="AARA004723-PA"/>
    </source>
</evidence>
<evidence type="ECO:0000313" key="8">
    <source>
        <dbReference type="Proteomes" id="UP000075840"/>
    </source>
</evidence>
<dbReference type="CTD" id="32239"/>
<dbReference type="EMBL" id="APCN01000586">
    <property type="status" value="NOT_ANNOTATED_CDS"/>
    <property type="molecule type" value="Genomic_DNA"/>
</dbReference>
<evidence type="ECO:0000256" key="4">
    <source>
        <dbReference type="ARBA" id="ARBA00022741"/>
    </source>
</evidence>
<reference evidence="7" key="1">
    <citation type="submission" date="2022-08" db="UniProtKB">
        <authorList>
            <consortium name="EnsemblMetazoa"/>
        </authorList>
    </citation>
    <scope>IDENTIFICATION</scope>
    <source>
        <strain evidence="7">Dongola</strain>
    </source>
</reference>
<organism evidence="7 8">
    <name type="scientific">Anopheles arabiensis</name>
    <name type="common">Mosquito</name>
    <dbReference type="NCBI Taxonomy" id="7173"/>
    <lineage>
        <taxon>Eukaryota</taxon>
        <taxon>Metazoa</taxon>
        <taxon>Ecdysozoa</taxon>
        <taxon>Arthropoda</taxon>
        <taxon>Hexapoda</taxon>
        <taxon>Insecta</taxon>
        <taxon>Pterygota</taxon>
        <taxon>Neoptera</taxon>
        <taxon>Endopterygota</taxon>
        <taxon>Diptera</taxon>
        <taxon>Nematocera</taxon>
        <taxon>Culicoidea</taxon>
        <taxon>Culicidae</taxon>
        <taxon>Anophelinae</taxon>
        <taxon>Anopheles</taxon>
    </lineage>
</organism>
<dbReference type="InterPro" id="IPR034646">
    <property type="entry name" value="ADCK3_dom"/>
</dbReference>
<dbReference type="InterPro" id="IPR011009">
    <property type="entry name" value="Kinase-like_dom_sf"/>
</dbReference>
<keyword evidence="5" id="KW-0067">ATP-binding</keyword>
<dbReference type="SUPFAM" id="SSF56112">
    <property type="entry name" value="Protein kinase-like (PK-like)"/>
    <property type="match status" value="1"/>
</dbReference>
<comment type="similarity">
    <text evidence="2">Belongs to the protein kinase superfamily. ADCK protein kinase family.</text>
</comment>
<dbReference type="GO" id="GO:0016740">
    <property type="term" value="F:transferase activity"/>
    <property type="evidence" value="ECO:0007669"/>
    <property type="project" value="UniProtKB-KW"/>
</dbReference>
<keyword evidence="4" id="KW-0547">Nucleotide-binding</keyword>
<evidence type="ECO:0000256" key="5">
    <source>
        <dbReference type="ARBA" id="ARBA00022840"/>
    </source>
</evidence>
<dbReference type="InterPro" id="IPR051409">
    <property type="entry name" value="Atypical_kinase_ADCK"/>
</dbReference>
<dbReference type="Gene3D" id="1.10.510.10">
    <property type="entry name" value="Transferase(Phosphotransferase) domain 1"/>
    <property type="match status" value="1"/>
</dbReference>
<evidence type="ECO:0000256" key="3">
    <source>
        <dbReference type="ARBA" id="ARBA00022679"/>
    </source>
</evidence>
<dbReference type="GeneID" id="120898789"/>
<dbReference type="PANTHER" id="PTHR43851:SF3">
    <property type="entry name" value="COENZYME Q8"/>
    <property type="match status" value="1"/>
</dbReference>
<dbReference type="AlphaFoldDB" id="A0A182HTW3"/>
<evidence type="ECO:0000256" key="2">
    <source>
        <dbReference type="ARBA" id="ARBA00009670"/>
    </source>
</evidence>
<dbReference type="InterPro" id="IPR004147">
    <property type="entry name" value="ABC1_dom"/>
</dbReference>
<comment type="pathway">
    <text evidence="1">Cofactor biosynthesis; ubiquinone biosynthesis.</text>
</comment>
<keyword evidence="8" id="KW-1185">Reference proteome</keyword>
<protein>
    <recommendedName>
        <fullName evidence="6">ABC1 atypical kinase-like domain-containing protein</fullName>
    </recommendedName>
</protein>
<dbReference type="RefSeq" id="XP_040161067.1">
    <property type="nucleotide sequence ID" value="XM_040305133.1"/>
</dbReference>
<dbReference type="CDD" id="cd13970">
    <property type="entry name" value="ABC1_ADCK3"/>
    <property type="match status" value="1"/>
</dbReference>
<dbReference type="VEuPathDB" id="VectorBase:AARA21_009031"/>
<dbReference type="GO" id="GO:0006744">
    <property type="term" value="P:ubiquinone biosynthetic process"/>
    <property type="evidence" value="ECO:0007669"/>
    <property type="project" value="TreeGrafter"/>
</dbReference>
<accession>A0A182HTW3</accession>
<dbReference type="PANTHER" id="PTHR43851">
    <property type="match status" value="1"/>
</dbReference>
<evidence type="ECO:0000256" key="1">
    <source>
        <dbReference type="ARBA" id="ARBA00004749"/>
    </source>
</evidence>
<dbReference type="Pfam" id="PF03109">
    <property type="entry name" value="ABC1"/>
    <property type="match status" value="1"/>
</dbReference>
<dbReference type="GO" id="GO:0005524">
    <property type="term" value="F:ATP binding"/>
    <property type="evidence" value="ECO:0007669"/>
    <property type="project" value="UniProtKB-KW"/>
</dbReference>
<dbReference type="Proteomes" id="UP000075840">
    <property type="component" value="Unassembled WGS sequence"/>
</dbReference>
<keyword evidence="3" id="KW-0808">Transferase</keyword>
<dbReference type="VEuPathDB" id="VectorBase:AARA004723"/>
<proteinExistence type="inferred from homology"/>
<dbReference type="EnsemblMetazoa" id="AARA004723-RA">
    <property type="protein sequence ID" value="AARA004723-PA"/>
    <property type="gene ID" value="AARA004723"/>
</dbReference>
<dbReference type="KEGG" id="aara:120898789"/>
<sequence>MSRAQDAVGILRGLKIVADAVGKSQSEYAKHLWANSSVREVLEQQLATGEQSVKQVLNNPTQELEKVGGKLRETIERTAVVAEGLRQLTAAAIPKVGPLSPDAFLNQRIPSAGTVAPPGSEPSGDIASLDISKITLKELESILSEHSKTREIKLGLDNGKRSTTKHVEPIVAKESLAVAAESHTAAPSQTILPPEPAARLKEPARETKAFTRDEQQIEKMLHFVSSYDKNPSATVPPPAVPPVNPAQPIELPQLSTVAKQRKVPSSRVARLASFGGLFAGLGLGTVNELAKGALGIGGTLDVKQALFSPTNAERIVDTLCKVRGAALKLGQILSIQDSNIVSPQLVKAFERVRQAADYMPDWQVERQLVSELGPDWRSKLQSFDQKPFAAASIGQVHRGVLKDGGMEVAIKIQYPGVAKSIESDIDNLVSMLKVWDVFPAGVFIDNVVAVAKRELAWEVDYTREAEYTERFAEMIRHMPEYRVPRVVKELTSKNVLTTELVPGVPMDRCFDMSQEHRDHIAYCVMKLCLNELFTFRCMQTDPNWSNFLYDASTKQVMLIDFGATRFYQKAFMDDYLRVIIAATKNDRQQILELSRKMGFLTGYETPAMEKAHVDAVLILGEVFSVPGEFEFGRQSTTKKIAALVPVMIAHRLCPPPEEIYSLHRKLSGVFLLCARLNAKIDCKPIFNEVMQNYKFD</sequence>
<name>A0A182HTW3_ANOAR</name>